<keyword evidence="2" id="KW-1185">Reference proteome</keyword>
<accession>A0ABT1QU89</accession>
<name>A0ABT1QU89_9GAMM</name>
<dbReference type="EMBL" id="JANFQO010000012">
    <property type="protein sequence ID" value="MCQ4165855.1"/>
    <property type="molecule type" value="Genomic_DNA"/>
</dbReference>
<dbReference type="RefSeq" id="WP_255915045.1">
    <property type="nucleotide sequence ID" value="NZ_JANFQO010000012.1"/>
</dbReference>
<dbReference type="InterPro" id="IPR025409">
    <property type="entry name" value="DUF4303"/>
</dbReference>
<comment type="caution">
    <text evidence="1">The sequence shown here is derived from an EMBL/GenBank/DDBJ whole genome shotgun (WGS) entry which is preliminary data.</text>
</comment>
<evidence type="ECO:0000313" key="1">
    <source>
        <dbReference type="EMBL" id="MCQ4165855.1"/>
    </source>
</evidence>
<organism evidence="1 2">
    <name type="scientific">Tahibacter harae</name>
    <dbReference type="NCBI Taxonomy" id="2963937"/>
    <lineage>
        <taxon>Bacteria</taxon>
        <taxon>Pseudomonadati</taxon>
        <taxon>Pseudomonadota</taxon>
        <taxon>Gammaproteobacteria</taxon>
        <taxon>Lysobacterales</taxon>
        <taxon>Rhodanobacteraceae</taxon>
        <taxon>Tahibacter</taxon>
    </lineage>
</organism>
<protein>
    <submittedName>
        <fullName evidence="1">DUF4303 domain-containing protein</fullName>
    </submittedName>
</protein>
<dbReference type="Proteomes" id="UP001165498">
    <property type="component" value="Unassembled WGS sequence"/>
</dbReference>
<evidence type="ECO:0000313" key="2">
    <source>
        <dbReference type="Proteomes" id="UP001165498"/>
    </source>
</evidence>
<proteinExistence type="predicted"/>
<reference evidence="1" key="1">
    <citation type="submission" date="2022-07" db="EMBL/GenBank/DDBJ databases">
        <title>Tahibacter sp., a new gammaproteobacterium isolated from the silt sample collected at pig farm.</title>
        <authorList>
            <person name="Chen H."/>
        </authorList>
    </citation>
    <scope>NUCLEOTIDE SEQUENCE</scope>
    <source>
        <strain evidence="1">P2K</strain>
    </source>
</reference>
<gene>
    <name evidence="1" type="ORF">NM961_14125</name>
</gene>
<sequence>MNADTAGDSDSADASLDWTSFPGRIAAAARASFADLIERRKQEDFYAFALYTDADCYTVLPCANSIEKHSEKLSKAGVDDPAEMAGYQWYIGEWAYEAWKDEAFTAICRDLSAASQAACETGSFAAFRQQVHASMIAAMALLDGEGLFAPAGSETVIFISSTDQDEAFALENNSAEVLNSSTVYRKFLRRYAVGGT</sequence>
<dbReference type="Pfam" id="PF14136">
    <property type="entry name" value="DUF4303"/>
    <property type="match status" value="1"/>
</dbReference>